<keyword evidence="1" id="KW-0472">Membrane</keyword>
<dbReference type="RefSeq" id="WP_037298308.1">
    <property type="nucleotide sequence ID" value="NZ_ATAX01000020.1"/>
</dbReference>
<dbReference type="PATRIC" id="fig|1341157.4.peg.1266"/>
<comment type="caution">
    <text evidence="2">The sequence shown here is derived from an EMBL/GenBank/DDBJ whole genome shotgun (WGS) entry which is preliminary data.</text>
</comment>
<evidence type="ECO:0008006" key="4">
    <source>
        <dbReference type="Google" id="ProtNLM"/>
    </source>
</evidence>
<keyword evidence="1" id="KW-0812">Transmembrane</keyword>
<accession>W7UJT8</accession>
<dbReference type="PANTHER" id="PTHR40078:SF1">
    <property type="entry name" value="INTEGRAL MEMBRANE PROTEIN"/>
    <property type="match status" value="1"/>
</dbReference>
<dbReference type="EMBL" id="ATAX01000020">
    <property type="protein sequence ID" value="EWM54078.1"/>
    <property type="molecule type" value="Genomic_DNA"/>
</dbReference>
<keyword evidence="3" id="KW-1185">Reference proteome</keyword>
<feature type="transmembrane region" description="Helical" evidence="1">
    <location>
        <begin position="162"/>
        <end position="179"/>
    </location>
</feature>
<sequence length="219" mass="23743">MNKIKKETILRLGLLFLGLIIAHLGVTLFILANEGADPFNVLIQGLRLLIIKTKIIEPTHGTVHMCVCFLIILALLFIDRSYIKLGTIVCMFCGGPIIDIFTLILKGFRIENASLFIKIIILTIGCAILAFGMSVVIKSNAGTGPNDLVAVVISDKSKKRFGVIRIAVDVVFVLTGFILGGKFGIGTIICAFLVGPVADFCMPFSEAIVRSCVNKSMNR</sequence>
<protein>
    <recommendedName>
        <fullName evidence="4">YitT family protein</fullName>
    </recommendedName>
</protein>
<keyword evidence="1" id="KW-1133">Transmembrane helix</keyword>
<proteinExistence type="predicted"/>
<dbReference type="eggNOG" id="COG2364">
    <property type="taxonomic scope" value="Bacteria"/>
</dbReference>
<dbReference type="OrthoDB" id="1758183at2"/>
<name>W7UJT8_RUMFL</name>
<organism evidence="2 3">
    <name type="scientific">Ruminococcus flavefaciens 007c</name>
    <dbReference type="NCBI Taxonomy" id="1341157"/>
    <lineage>
        <taxon>Bacteria</taxon>
        <taxon>Bacillati</taxon>
        <taxon>Bacillota</taxon>
        <taxon>Clostridia</taxon>
        <taxon>Eubacteriales</taxon>
        <taxon>Oscillospiraceae</taxon>
        <taxon>Ruminococcus</taxon>
    </lineage>
</organism>
<evidence type="ECO:0000313" key="2">
    <source>
        <dbReference type="EMBL" id="EWM54078.1"/>
    </source>
</evidence>
<feature type="transmembrane region" description="Helical" evidence="1">
    <location>
        <begin position="116"/>
        <end position="137"/>
    </location>
</feature>
<feature type="transmembrane region" description="Helical" evidence="1">
    <location>
        <begin position="85"/>
        <end position="104"/>
    </location>
</feature>
<feature type="transmembrane region" description="Helical" evidence="1">
    <location>
        <begin position="12"/>
        <end position="32"/>
    </location>
</feature>
<reference evidence="2 3" key="1">
    <citation type="journal article" date="2014" name="PLoS ONE">
        <title>Rumen cellulosomics: divergent fiber-degrading strategies revealed by comparative genome-wide analysis of six ruminococcal strains.</title>
        <authorList>
            <person name="Dassa B."/>
            <person name="Borovok I."/>
            <person name="Ruimy-Israeli V."/>
            <person name="Lamed R."/>
            <person name="Flint H.J."/>
            <person name="Duncan S.H."/>
            <person name="Henrissat B."/>
            <person name="Coutinho P."/>
            <person name="Morrison M."/>
            <person name="Mosoni P."/>
            <person name="Yeoman C.J."/>
            <person name="White B.A."/>
            <person name="Bayer E.A."/>
        </authorList>
    </citation>
    <scope>NUCLEOTIDE SEQUENCE [LARGE SCALE GENOMIC DNA]</scope>
    <source>
        <strain evidence="2 3">007c</strain>
    </source>
</reference>
<dbReference type="AlphaFoldDB" id="W7UJT8"/>
<evidence type="ECO:0000256" key="1">
    <source>
        <dbReference type="SAM" id="Phobius"/>
    </source>
</evidence>
<evidence type="ECO:0000313" key="3">
    <source>
        <dbReference type="Proteomes" id="UP000019365"/>
    </source>
</evidence>
<feature type="transmembrane region" description="Helical" evidence="1">
    <location>
        <begin position="185"/>
        <end position="209"/>
    </location>
</feature>
<dbReference type="Proteomes" id="UP000019365">
    <property type="component" value="Unassembled WGS sequence"/>
</dbReference>
<gene>
    <name evidence="2" type="ORF">RF007C_00615</name>
</gene>
<dbReference type="PANTHER" id="PTHR40078">
    <property type="entry name" value="INTEGRAL MEMBRANE PROTEIN-RELATED"/>
    <property type="match status" value="1"/>
</dbReference>
<dbReference type="InterPro" id="IPR038750">
    <property type="entry name" value="YczE/YyaS-like"/>
</dbReference>
<feature type="transmembrane region" description="Helical" evidence="1">
    <location>
        <begin position="61"/>
        <end position="78"/>
    </location>
</feature>
<dbReference type="Pfam" id="PF19700">
    <property type="entry name" value="DUF6198"/>
    <property type="match status" value="1"/>
</dbReference>